<feature type="region of interest" description="Disordered" evidence="1">
    <location>
        <begin position="67"/>
        <end position="93"/>
    </location>
</feature>
<feature type="compositionally biased region" description="Basic and acidic residues" evidence="1">
    <location>
        <begin position="76"/>
        <end position="93"/>
    </location>
</feature>
<keyword evidence="2" id="KW-0472">Membrane</keyword>
<organism evidence="3">
    <name type="scientific">viral metagenome</name>
    <dbReference type="NCBI Taxonomy" id="1070528"/>
    <lineage>
        <taxon>unclassified sequences</taxon>
        <taxon>metagenomes</taxon>
        <taxon>organismal metagenomes</taxon>
    </lineage>
</organism>
<evidence type="ECO:0000256" key="2">
    <source>
        <dbReference type="SAM" id="Phobius"/>
    </source>
</evidence>
<name>A0A6C0DJL2_9ZZZZ</name>
<evidence type="ECO:0000313" key="3">
    <source>
        <dbReference type="EMBL" id="QHT17128.1"/>
    </source>
</evidence>
<keyword evidence="2" id="KW-1133">Transmembrane helix</keyword>
<dbReference type="EMBL" id="MN739631">
    <property type="protein sequence ID" value="QHT17128.1"/>
    <property type="molecule type" value="Genomic_DNA"/>
</dbReference>
<proteinExistence type="predicted"/>
<reference evidence="3" key="1">
    <citation type="journal article" date="2020" name="Nature">
        <title>Giant virus diversity and host interactions through global metagenomics.</title>
        <authorList>
            <person name="Schulz F."/>
            <person name="Roux S."/>
            <person name="Paez-Espino D."/>
            <person name="Jungbluth S."/>
            <person name="Walsh D.A."/>
            <person name="Denef V.J."/>
            <person name="McMahon K.D."/>
            <person name="Konstantinidis K.T."/>
            <person name="Eloe-Fadrosh E.A."/>
            <person name="Kyrpides N.C."/>
            <person name="Woyke T."/>
        </authorList>
    </citation>
    <scope>NUCLEOTIDE SEQUENCE</scope>
    <source>
        <strain evidence="3">GVMAG-M-3300023174-24</strain>
    </source>
</reference>
<evidence type="ECO:0000256" key="1">
    <source>
        <dbReference type="SAM" id="MobiDB-lite"/>
    </source>
</evidence>
<feature type="transmembrane region" description="Helical" evidence="2">
    <location>
        <begin position="12"/>
        <end position="32"/>
    </location>
</feature>
<accession>A0A6C0DJL2</accession>
<keyword evidence="2" id="KW-0812">Transmembrane</keyword>
<dbReference type="AlphaFoldDB" id="A0A6C0DJL2"/>
<sequence length="113" mass="12344">MKGLGITPKQMSIIFLVVVIFISLALSGYSFLVSNHSASFPLVKEGMTADVKSNEVKPNVVEPAAKPAEYVAGKESVNKDEKTQDKKEEKKEDNALGWLSVMKSSLGMNELKK</sequence>
<protein>
    <submittedName>
        <fullName evidence="3">Uncharacterized protein</fullName>
    </submittedName>
</protein>